<gene>
    <name evidence="11" type="ORF">CASFOL_036829</name>
</gene>
<dbReference type="Pfam" id="PF00022">
    <property type="entry name" value="Actin"/>
    <property type="match status" value="1"/>
</dbReference>
<evidence type="ECO:0000256" key="5">
    <source>
        <dbReference type="ARBA" id="ARBA00022741"/>
    </source>
</evidence>
<dbReference type="SMART" id="SM00268">
    <property type="entry name" value="ACTIN"/>
    <property type="match status" value="1"/>
</dbReference>
<dbReference type="InterPro" id="IPR004000">
    <property type="entry name" value="Actin"/>
</dbReference>
<evidence type="ECO:0000256" key="8">
    <source>
        <dbReference type="ARBA" id="ARBA00023212"/>
    </source>
</evidence>
<dbReference type="EMBL" id="JAVIJP010000069">
    <property type="protein sequence ID" value="KAL3619259.1"/>
    <property type="molecule type" value="Genomic_DNA"/>
</dbReference>
<name>A0ABD3BPQ2_9LAMI</name>
<comment type="caution">
    <text evidence="11">The sequence shown here is derived from an EMBL/GenBank/DDBJ whole genome shotgun (WGS) entry which is preliminary data.</text>
</comment>
<evidence type="ECO:0000256" key="9">
    <source>
        <dbReference type="ARBA" id="ARBA00049360"/>
    </source>
</evidence>
<evidence type="ECO:0000256" key="7">
    <source>
        <dbReference type="ARBA" id="ARBA00022840"/>
    </source>
</evidence>
<keyword evidence="4" id="KW-0963">Cytoplasm</keyword>
<protein>
    <recommendedName>
        <fullName evidence="3">Actin</fullName>
    </recommendedName>
</protein>
<proteinExistence type="inferred from homology"/>
<accession>A0ABD3BPQ2</accession>
<evidence type="ECO:0000256" key="6">
    <source>
        <dbReference type="ARBA" id="ARBA00022801"/>
    </source>
</evidence>
<keyword evidence="5" id="KW-0547">Nucleotide-binding</keyword>
<evidence type="ECO:0000256" key="3">
    <source>
        <dbReference type="ARBA" id="ARBA00019112"/>
    </source>
</evidence>
<dbReference type="AlphaFoldDB" id="A0ABD3BPQ2"/>
<sequence length="386" mass="43501">MEGENEIRSIVCDYGTGMVKAGFSGEEVPMAVFPSIIGRPPHNGVMVGMGQNDVYVGHETQPNRDILSLTYPIERGVVKNWDDMEKIWFHTFYNQLHVPPEEHSILLTESALHSKADREKLAEIMFETFHFTALCVANEALMSLYIRNRETGIVMDLGDGIGHIVPIYKGFPVPDAITSFYVAGRELTDQLANILAERGYSFTTSSEKETVRDMKEKLSYIALDFEQEMELSKTSVSVERNYELPDGQVITIGNERFRCPEVLFQPSMIGERAAGIHEAIYNSIMKCDADIRKTLFENIVLSGGSTMFPGIADRMNKEITALAPCSMRTNVDAHRNRLHSVWHGGSHVASLCTFHEEMCMSKSEYDESGPSVVHSKCCSFKDFKWW</sequence>
<evidence type="ECO:0000256" key="4">
    <source>
        <dbReference type="ARBA" id="ARBA00022490"/>
    </source>
</evidence>
<comment type="similarity">
    <text evidence="2 10">Belongs to the actin family.</text>
</comment>
<evidence type="ECO:0000256" key="1">
    <source>
        <dbReference type="ARBA" id="ARBA00004245"/>
    </source>
</evidence>
<keyword evidence="8" id="KW-0206">Cytoskeleton</keyword>
<dbReference type="PRINTS" id="PR00190">
    <property type="entry name" value="ACTIN"/>
</dbReference>
<evidence type="ECO:0000313" key="11">
    <source>
        <dbReference type="EMBL" id="KAL3619259.1"/>
    </source>
</evidence>
<dbReference type="InterPro" id="IPR043129">
    <property type="entry name" value="ATPase_NBD"/>
</dbReference>
<dbReference type="FunFam" id="3.30.420.40:FF:000148">
    <property type="entry name" value="Actin, alpha skeletal muscle"/>
    <property type="match status" value="1"/>
</dbReference>
<keyword evidence="12" id="KW-1185">Reference proteome</keyword>
<dbReference type="Gene3D" id="3.90.640.10">
    <property type="entry name" value="Actin, Chain A, domain 4"/>
    <property type="match status" value="1"/>
</dbReference>
<reference evidence="12" key="1">
    <citation type="journal article" date="2024" name="IScience">
        <title>Strigolactones Initiate the Formation of Haustorium-like Structures in Castilleja.</title>
        <authorList>
            <person name="Buerger M."/>
            <person name="Peterson D."/>
            <person name="Chory J."/>
        </authorList>
    </citation>
    <scope>NUCLEOTIDE SEQUENCE [LARGE SCALE GENOMIC DNA]</scope>
</reference>
<organism evidence="11 12">
    <name type="scientific">Castilleja foliolosa</name>
    <dbReference type="NCBI Taxonomy" id="1961234"/>
    <lineage>
        <taxon>Eukaryota</taxon>
        <taxon>Viridiplantae</taxon>
        <taxon>Streptophyta</taxon>
        <taxon>Embryophyta</taxon>
        <taxon>Tracheophyta</taxon>
        <taxon>Spermatophyta</taxon>
        <taxon>Magnoliopsida</taxon>
        <taxon>eudicotyledons</taxon>
        <taxon>Gunneridae</taxon>
        <taxon>Pentapetalae</taxon>
        <taxon>asterids</taxon>
        <taxon>lamiids</taxon>
        <taxon>Lamiales</taxon>
        <taxon>Orobanchaceae</taxon>
        <taxon>Pedicularideae</taxon>
        <taxon>Castillejinae</taxon>
        <taxon>Castilleja</taxon>
    </lineage>
</organism>
<comment type="subcellular location">
    <subcellularLocation>
        <location evidence="1">Cytoplasm</location>
        <location evidence="1">Cytoskeleton</location>
    </subcellularLocation>
</comment>
<dbReference type="GO" id="GO:0005524">
    <property type="term" value="F:ATP binding"/>
    <property type="evidence" value="ECO:0007669"/>
    <property type="project" value="UniProtKB-KW"/>
</dbReference>
<dbReference type="FunFam" id="3.30.420.40:FF:000218">
    <property type="entry name" value="actin, alpha sarcomeric/skeletal-like"/>
    <property type="match status" value="1"/>
</dbReference>
<keyword evidence="6" id="KW-0378">Hydrolase</keyword>
<evidence type="ECO:0000313" key="12">
    <source>
        <dbReference type="Proteomes" id="UP001632038"/>
    </source>
</evidence>
<dbReference type="Gene3D" id="3.30.420.40">
    <property type="match status" value="2"/>
</dbReference>
<dbReference type="GO" id="GO:0005856">
    <property type="term" value="C:cytoskeleton"/>
    <property type="evidence" value="ECO:0007669"/>
    <property type="project" value="UniProtKB-SubCell"/>
</dbReference>
<dbReference type="PANTHER" id="PTHR11937">
    <property type="entry name" value="ACTIN"/>
    <property type="match status" value="1"/>
</dbReference>
<dbReference type="SUPFAM" id="SSF53067">
    <property type="entry name" value="Actin-like ATPase domain"/>
    <property type="match status" value="2"/>
</dbReference>
<dbReference type="Proteomes" id="UP001632038">
    <property type="component" value="Unassembled WGS sequence"/>
</dbReference>
<evidence type="ECO:0000256" key="2">
    <source>
        <dbReference type="ARBA" id="ARBA00006752"/>
    </source>
</evidence>
<dbReference type="FunFam" id="3.90.640.10:FF:000001">
    <property type="entry name" value="Actin, muscle"/>
    <property type="match status" value="1"/>
</dbReference>
<dbReference type="GO" id="GO:0016787">
    <property type="term" value="F:hydrolase activity"/>
    <property type="evidence" value="ECO:0007669"/>
    <property type="project" value="UniProtKB-KW"/>
</dbReference>
<keyword evidence="7" id="KW-0067">ATP-binding</keyword>
<comment type="catalytic activity">
    <reaction evidence="9">
        <text>ATP + H2O = ADP + phosphate + H(+)</text>
        <dbReference type="Rhea" id="RHEA:13065"/>
        <dbReference type="ChEBI" id="CHEBI:15377"/>
        <dbReference type="ChEBI" id="CHEBI:15378"/>
        <dbReference type="ChEBI" id="CHEBI:30616"/>
        <dbReference type="ChEBI" id="CHEBI:43474"/>
        <dbReference type="ChEBI" id="CHEBI:456216"/>
    </reaction>
</comment>
<evidence type="ECO:0000256" key="10">
    <source>
        <dbReference type="RuleBase" id="RU000487"/>
    </source>
</evidence>